<gene>
    <name evidence="1" type="ORF">Sste5346_008982</name>
</gene>
<protein>
    <recommendedName>
        <fullName evidence="3">CBM-cenC domain-containing protein</fullName>
    </recommendedName>
</protein>
<evidence type="ECO:0000313" key="2">
    <source>
        <dbReference type="Proteomes" id="UP001583186"/>
    </source>
</evidence>
<comment type="caution">
    <text evidence="1">The sequence shown here is derived from an EMBL/GenBank/DDBJ whole genome shotgun (WGS) entry which is preliminary data.</text>
</comment>
<evidence type="ECO:0000313" key="1">
    <source>
        <dbReference type="EMBL" id="KAL1889327.1"/>
    </source>
</evidence>
<keyword evidence="2" id="KW-1185">Reference proteome</keyword>
<reference evidence="1 2" key="1">
    <citation type="journal article" date="2024" name="IMA Fungus">
        <title>IMA Genome - F19 : A genome assembly and annotation guide to empower mycologists, including annotated draft genome sequences of Ceratocystis pirilliformis, Diaporthe australafricana, Fusarium ophioides, Paecilomyces lecythidis, and Sporothrix stenoceras.</title>
        <authorList>
            <person name="Aylward J."/>
            <person name="Wilson A.M."/>
            <person name="Visagie C.M."/>
            <person name="Spraker J."/>
            <person name="Barnes I."/>
            <person name="Buitendag C."/>
            <person name="Ceriani C."/>
            <person name="Del Mar Angel L."/>
            <person name="du Plessis D."/>
            <person name="Fuchs T."/>
            <person name="Gasser K."/>
            <person name="Kramer D."/>
            <person name="Li W."/>
            <person name="Munsamy K."/>
            <person name="Piso A."/>
            <person name="Price J.L."/>
            <person name="Sonnekus B."/>
            <person name="Thomas C."/>
            <person name="van der Nest A."/>
            <person name="van Dijk A."/>
            <person name="van Heerden A."/>
            <person name="van Vuuren N."/>
            <person name="Yilmaz N."/>
            <person name="Duong T.A."/>
            <person name="van der Merwe N.A."/>
            <person name="Wingfield M.J."/>
            <person name="Wingfield B.D."/>
        </authorList>
    </citation>
    <scope>NUCLEOTIDE SEQUENCE [LARGE SCALE GENOMIC DNA]</scope>
    <source>
        <strain evidence="1 2">CMW 5346</strain>
    </source>
</reference>
<dbReference type="Proteomes" id="UP001583186">
    <property type="component" value="Unassembled WGS sequence"/>
</dbReference>
<accession>A0ABR3YN94</accession>
<name>A0ABR3YN94_9PEZI</name>
<dbReference type="EMBL" id="JAWCUI010000076">
    <property type="protein sequence ID" value="KAL1889327.1"/>
    <property type="molecule type" value="Genomic_DNA"/>
</dbReference>
<sequence>MLPMPSTCVTGNLFPDGADFDPSASFFTSLDQATYNTDCGDGYTTCATMTHTDANDGSVGYMSFSYQLPAVPNALYSFSVAIRVNNAPTVATISLGGGASGQATKLVDLSTFTVGTYQVVTLSDIPEDSYGADNVYLSIGMSTDKDVDVTFAGFVVTQQCTGPTVD</sequence>
<proteinExistence type="predicted"/>
<evidence type="ECO:0008006" key="3">
    <source>
        <dbReference type="Google" id="ProtNLM"/>
    </source>
</evidence>
<organism evidence="1 2">
    <name type="scientific">Sporothrix stenoceras</name>
    <dbReference type="NCBI Taxonomy" id="5173"/>
    <lineage>
        <taxon>Eukaryota</taxon>
        <taxon>Fungi</taxon>
        <taxon>Dikarya</taxon>
        <taxon>Ascomycota</taxon>
        <taxon>Pezizomycotina</taxon>
        <taxon>Sordariomycetes</taxon>
        <taxon>Sordariomycetidae</taxon>
        <taxon>Ophiostomatales</taxon>
        <taxon>Ophiostomataceae</taxon>
        <taxon>Sporothrix</taxon>
    </lineage>
</organism>